<reference evidence="2" key="1">
    <citation type="submission" date="2022-01" db="EMBL/GenBank/DDBJ databases">
        <title>Novel bile acid biosynthetic pathways are enriched in the microbiome of centenarians.</title>
        <authorList>
            <person name="Sato Y."/>
            <person name="Atarashi K."/>
            <person name="Plichta R.D."/>
            <person name="Arai Y."/>
            <person name="Sasajima S."/>
            <person name="Kearney M.S."/>
            <person name="Suda W."/>
            <person name="Takeshita K."/>
            <person name="Sasaki T."/>
            <person name="Okamoto S."/>
            <person name="Skelly N.A."/>
            <person name="Okamura Y."/>
            <person name="Vlamakis H."/>
            <person name="Li Y."/>
            <person name="Tanoue T."/>
            <person name="Takei H."/>
            <person name="Nittono H."/>
            <person name="Narushima S."/>
            <person name="Irie J."/>
            <person name="Itoh H."/>
            <person name="Moriya K."/>
            <person name="Sugiura Y."/>
            <person name="Suematsu M."/>
            <person name="Moritoki N."/>
            <person name="Shibata S."/>
            <person name="Littman R.D."/>
            <person name="Fischbach A.M."/>
            <person name="Uwamino Y."/>
            <person name="Inoue T."/>
            <person name="Honda A."/>
            <person name="Hattori M."/>
            <person name="Murai T."/>
            <person name="Xavier J.R."/>
            <person name="Hirose N."/>
            <person name="Honda K."/>
        </authorList>
    </citation>
    <scope>NUCLEOTIDE SEQUENCE</scope>
    <source>
        <strain evidence="2">CE91-St16</strain>
    </source>
</reference>
<dbReference type="SUPFAM" id="SSF52833">
    <property type="entry name" value="Thioredoxin-like"/>
    <property type="match status" value="1"/>
</dbReference>
<accession>A0AA37NRN3</accession>
<dbReference type="AlphaFoldDB" id="A0AA37NRN3"/>
<comment type="caution">
    <text evidence="2">The sequence shown here is derived from an EMBL/GenBank/DDBJ whole genome shotgun (WGS) entry which is preliminary data.</text>
</comment>
<name>A0AA37NRN3_9BACT</name>
<proteinExistence type="predicted"/>
<dbReference type="GO" id="GO:0016209">
    <property type="term" value="F:antioxidant activity"/>
    <property type="evidence" value="ECO:0007669"/>
    <property type="project" value="InterPro"/>
</dbReference>
<dbReference type="Pfam" id="PF00578">
    <property type="entry name" value="AhpC-TSA"/>
    <property type="match status" value="1"/>
</dbReference>
<sequence>MGYNRILKPVIFSTPTNEKIDLSEFEGRYIILLFWDACSSKDQNILSDLQILYDKIKTEKDVSLYAVYVWTPNENKLAIIDEISHSFPCLYTARNGYTTTILGVTKYPTMLILNKKSEIIYNGKFTLNALSCIK</sequence>
<organism evidence="2 3">
    <name type="scientific">Alistipes finegoldii</name>
    <dbReference type="NCBI Taxonomy" id="214856"/>
    <lineage>
        <taxon>Bacteria</taxon>
        <taxon>Pseudomonadati</taxon>
        <taxon>Bacteroidota</taxon>
        <taxon>Bacteroidia</taxon>
        <taxon>Bacteroidales</taxon>
        <taxon>Rikenellaceae</taxon>
        <taxon>Alistipes</taxon>
    </lineage>
</organism>
<dbReference type="InterPro" id="IPR000866">
    <property type="entry name" value="AhpC/TSA"/>
</dbReference>
<protein>
    <recommendedName>
        <fullName evidence="1">Alkyl hydroperoxide reductase subunit C/ Thiol specific antioxidant domain-containing protein</fullName>
    </recommendedName>
</protein>
<evidence type="ECO:0000259" key="1">
    <source>
        <dbReference type="Pfam" id="PF00578"/>
    </source>
</evidence>
<evidence type="ECO:0000313" key="2">
    <source>
        <dbReference type="EMBL" id="GKI19167.1"/>
    </source>
</evidence>
<evidence type="ECO:0000313" key="3">
    <source>
        <dbReference type="Proteomes" id="UP001055105"/>
    </source>
</evidence>
<gene>
    <name evidence="2" type="ORF">CE91St16_20750</name>
</gene>
<dbReference type="EMBL" id="BQOL01000001">
    <property type="protein sequence ID" value="GKI19167.1"/>
    <property type="molecule type" value="Genomic_DNA"/>
</dbReference>
<dbReference type="InterPro" id="IPR036249">
    <property type="entry name" value="Thioredoxin-like_sf"/>
</dbReference>
<feature type="domain" description="Alkyl hydroperoxide reductase subunit C/ Thiol specific antioxidant" evidence="1">
    <location>
        <begin position="17"/>
        <end position="121"/>
    </location>
</feature>
<dbReference type="Gene3D" id="3.40.30.10">
    <property type="entry name" value="Glutaredoxin"/>
    <property type="match status" value="1"/>
</dbReference>
<dbReference type="GO" id="GO:0016491">
    <property type="term" value="F:oxidoreductase activity"/>
    <property type="evidence" value="ECO:0007669"/>
    <property type="project" value="InterPro"/>
</dbReference>
<dbReference type="Proteomes" id="UP001055105">
    <property type="component" value="Unassembled WGS sequence"/>
</dbReference>